<proteinExistence type="predicted"/>
<evidence type="ECO:0000313" key="2">
    <source>
        <dbReference type="Proteomes" id="UP001165405"/>
    </source>
</evidence>
<evidence type="ECO:0000313" key="1">
    <source>
        <dbReference type="EMBL" id="MCF4122200.1"/>
    </source>
</evidence>
<organism evidence="1 2">
    <name type="scientific">Antribacter soli</name>
    <dbReference type="NCBI Taxonomy" id="2910976"/>
    <lineage>
        <taxon>Bacteria</taxon>
        <taxon>Bacillati</taxon>
        <taxon>Actinomycetota</taxon>
        <taxon>Actinomycetes</taxon>
        <taxon>Micrococcales</taxon>
        <taxon>Promicromonosporaceae</taxon>
        <taxon>Antribacter</taxon>
    </lineage>
</organism>
<dbReference type="EMBL" id="JAKGSG010000040">
    <property type="protein sequence ID" value="MCF4122200.1"/>
    <property type="molecule type" value="Genomic_DNA"/>
</dbReference>
<gene>
    <name evidence="1" type="ORF">L1785_14565</name>
</gene>
<dbReference type="AlphaFoldDB" id="A0AA41QEW5"/>
<keyword evidence="2" id="KW-1185">Reference proteome</keyword>
<accession>A0AA41QEW5</accession>
<dbReference type="Proteomes" id="UP001165405">
    <property type="component" value="Unassembled WGS sequence"/>
</dbReference>
<comment type="caution">
    <text evidence="1">The sequence shown here is derived from an EMBL/GenBank/DDBJ whole genome shotgun (WGS) entry which is preliminary data.</text>
</comment>
<dbReference type="RefSeq" id="WP_236089995.1">
    <property type="nucleotide sequence ID" value="NZ_JAKGSG010000040.1"/>
</dbReference>
<protein>
    <submittedName>
        <fullName evidence="1">Uncharacterized protein</fullName>
    </submittedName>
</protein>
<sequence>MFTGSIVAESLRDDARIEVDGVHVTCVSRFRVSDPGPRQPPVWTLLEISVERPSVDPLREVLERSIRTDGGWYADFRDETEHVVVFGDRSFRYRKGDATGRRAAQEHALAHGVPPHQVDWAD</sequence>
<name>A0AA41QEW5_9MICO</name>
<reference evidence="1" key="1">
    <citation type="submission" date="2022-01" db="EMBL/GenBank/DDBJ databases">
        <title>Antribacter sp. nov., isolated from Guizhou of China.</title>
        <authorList>
            <person name="Chengliang C."/>
            <person name="Ya Z."/>
        </authorList>
    </citation>
    <scope>NUCLEOTIDE SEQUENCE</scope>
    <source>
        <strain evidence="1">KLBMP 9083</strain>
    </source>
</reference>